<evidence type="ECO:0000256" key="4">
    <source>
        <dbReference type="ARBA" id="ARBA00032089"/>
    </source>
</evidence>
<accession>E1R310</accession>
<evidence type="ECO:0000259" key="8">
    <source>
        <dbReference type="Pfam" id="PF04085"/>
    </source>
</evidence>
<keyword evidence="7" id="KW-1133">Transmembrane helix</keyword>
<dbReference type="EMBL" id="CP002116">
    <property type="protein sequence ID" value="ADK81196.1"/>
    <property type="molecule type" value="Genomic_DNA"/>
</dbReference>
<keyword evidence="6" id="KW-0175">Coiled coil</keyword>
<dbReference type="RefSeq" id="WP_013254660.1">
    <property type="nucleotide sequence ID" value="NC_014364.1"/>
</dbReference>
<evidence type="ECO:0000256" key="1">
    <source>
        <dbReference type="ARBA" id="ARBA00009369"/>
    </source>
</evidence>
<dbReference type="PIRSF" id="PIRSF038471">
    <property type="entry name" value="MreC"/>
    <property type="match status" value="1"/>
</dbReference>
<dbReference type="GO" id="GO:0008360">
    <property type="term" value="P:regulation of cell shape"/>
    <property type="evidence" value="ECO:0007669"/>
    <property type="project" value="UniProtKB-KW"/>
</dbReference>
<sequence>MMKKPKEFISSHAAGCLLAVSIFICLVGMGFETKNRFTNPVGLVRGSAAAVQYLFASVGNFFSGTVNSIGELRDLRKDYRALQNQVEHYQIIQRDLDSLRAENDRLRDQLSFSGELSYRHVPARVIAMDPGTLFHGMTVDKGMSSGVAVDMPVIAYQDGRQGLVGKVISATSRTAMILPIFDHECFVAARFSAGRYEGLVGGDGKKGGAIFMRYVKKRAKEEIRYGDLVVTSGLRSIYPASIPIGRVVGIESPEWQPSLIIEIEPAIDFSRLEYVFILKQEPNQ</sequence>
<evidence type="ECO:0000313" key="10">
    <source>
        <dbReference type="Proteomes" id="UP000002318"/>
    </source>
</evidence>
<keyword evidence="7" id="KW-0472">Membrane</keyword>
<dbReference type="eggNOG" id="COG1792">
    <property type="taxonomic scope" value="Bacteria"/>
</dbReference>
<keyword evidence="7" id="KW-0812">Transmembrane</keyword>
<evidence type="ECO:0000313" key="9">
    <source>
        <dbReference type="EMBL" id="ADK81196.1"/>
    </source>
</evidence>
<evidence type="ECO:0000256" key="6">
    <source>
        <dbReference type="SAM" id="Coils"/>
    </source>
</evidence>
<protein>
    <recommendedName>
        <fullName evidence="2 5">Cell shape-determining protein MreC</fullName>
    </recommendedName>
    <alternativeName>
        <fullName evidence="4 5">Cell shape protein MreC</fullName>
    </alternativeName>
</protein>
<feature type="coiled-coil region" evidence="6">
    <location>
        <begin position="72"/>
        <end position="109"/>
    </location>
</feature>
<dbReference type="Gene3D" id="2.40.10.340">
    <property type="entry name" value="Rod shape-determining protein MreC, domain 1"/>
    <property type="match status" value="1"/>
</dbReference>
<dbReference type="GO" id="GO:0005886">
    <property type="term" value="C:plasma membrane"/>
    <property type="evidence" value="ECO:0007669"/>
    <property type="project" value="TreeGrafter"/>
</dbReference>
<dbReference type="AlphaFoldDB" id="E1R310"/>
<dbReference type="Pfam" id="PF04085">
    <property type="entry name" value="MreC"/>
    <property type="match status" value="1"/>
</dbReference>
<keyword evidence="10" id="KW-1185">Reference proteome</keyword>
<evidence type="ECO:0000256" key="2">
    <source>
        <dbReference type="ARBA" id="ARBA00013855"/>
    </source>
</evidence>
<feature type="domain" description="Rod shape-determining protein MreC beta-barrel core" evidence="8">
    <location>
        <begin position="125"/>
        <end position="279"/>
    </location>
</feature>
<dbReference type="PANTHER" id="PTHR34138:SF1">
    <property type="entry name" value="CELL SHAPE-DETERMINING PROTEIN MREC"/>
    <property type="match status" value="1"/>
</dbReference>
<feature type="transmembrane region" description="Helical" evidence="7">
    <location>
        <begin position="12"/>
        <end position="31"/>
    </location>
</feature>
<gene>
    <name evidence="9" type="ordered locus">Spirs_2074</name>
</gene>
<dbReference type="HOGENOM" id="CLU_042663_1_0_12"/>
<dbReference type="InterPro" id="IPR042175">
    <property type="entry name" value="Cell/Rod_MreC_2"/>
</dbReference>
<comment type="function">
    <text evidence="5">Involved in formation and maintenance of cell shape.</text>
</comment>
<reference evidence="9 10" key="1">
    <citation type="journal article" date="2010" name="Stand. Genomic Sci.">
        <title>Complete genome sequence of Spirochaeta smaragdinae type strain (SEBR 4228).</title>
        <authorList>
            <person name="Mavromatis K."/>
            <person name="Yasawong M."/>
            <person name="Chertkov O."/>
            <person name="Lapidus A."/>
            <person name="Lucas S."/>
            <person name="Nolan M."/>
            <person name="Del Rio T.G."/>
            <person name="Tice H."/>
            <person name="Cheng J.F."/>
            <person name="Pitluck S."/>
            <person name="Liolios K."/>
            <person name="Ivanova N."/>
            <person name="Tapia R."/>
            <person name="Han C."/>
            <person name="Bruce D."/>
            <person name="Goodwin L."/>
            <person name="Pati A."/>
            <person name="Chen A."/>
            <person name="Palaniappan K."/>
            <person name="Land M."/>
            <person name="Hauser L."/>
            <person name="Chang Y.J."/>
            <person name="Jeffries C.D."/>
            <person name="Detter J.C."/>
            <person name="Rohde M."/>
            <person name="Brambilla E."/>
            <person name="Spring S."/>
            <person name="Goker M."/>
            <person name="Sikorski J."/>
            <person name="Woyke T."/>
            <person name="Bristow J."/>
            <person name="Eisen J.A."/>
            <person name="Markowitz V."/>
            <person name="Hugenholtz P."/>
            <person name="Klenk H.P."/>
            <person name="Kyrpides N.C."/>
        </authorList>
    </citation>
    <scope>NUCLEOTIDE SEQUENCE [LARGE SCALE GENOMIC DNA]</scope>
    <source>
        <strain evidence="10">DSM 11293 / JCM 15392 / SEBR 4228</strain>
    </source>
</reference>
<dbReference type="NCBIfam" id="TIGR00219">
    <property type="entry name" value="mreC"/>
    <property type="match status" value="1"/>
</dbReference>
<dbReference type="PANTHER" id="PTHR34138">
    <property type="entry name" value="CELL SHAPE-DETERMINING PROTEIN MREC"/>
    <property type="match status" value="1"/>
</dbReference>
<dbReference type="InterPro" id="IPR042177">
    <property type="entry name" value="Cell/Rod_1"/>
</dbReference>
<evidence type="ECO:0000256" key="7">
    <source>
        <dbReference type="SAM" id="Phobius"/>
    </source>
</evidence>
<dbReference type="KEGG" id="ssm:Spirs_2074"/>
<comment type="similarity">
    <text evidence="1 5">Belongs to the MreC family.</text>
</comment>
<dbReference type="STRING" id="573413.Spirs_2074"/>
<feature type="transmembrane region" description="Helical" evidence="7">
    <location>
        <begin position="51"/>
        <end position="70"/>
    </location>
</feature>
<dbReference type="InterPro" id="IPR055342">
    <property type="entry name" value="MreC_beta-barrel_core"/>
</dbReference>
<dbReference type="Proteomes" id="UP000002318">
    <property type="component" value="Chromosome"/>
</dbReference>
<evidence type="ECO:0000256" key="5">
    <source>
        <dbReference type="PIRNR" id="PIRNR038471"/>
    </source>
</evidence>
<name>E1R310_SEDSS</name>
<proteinExistence type="inferred from homology"/>
<dbReference type="InterPro" id="IPR007221">
    <property type="entry name" value="MreC"/>
</dbReference>
<evidence type="ECO:0000256" key="3">
    <source>
        <dbReference type="ARBA" id="ARBA00022960"/>
    </source>
</evidence>
<organism evidence="9 10">
    <name type="scientific">Sediminispirochaeta smaragdinae (strain DSM 11293 / JCM 15392 / SEBR 4228)</name>
    <name type="common">Spirochaeta smaragdinae</name>
    <dbReference type="NCBI Taxonomy" id="573413"/>
    <lineage>
        <taxon>Bacteria</taxon>
        <taxon>Pseudomonadati</taxon>
        <taxon>Spirochaetota</taxon>
        <taxon>Spirochaetia</taxon>
        <taxon>Spirochaetales</taxon>
        <taxon>Spirochaetaceae</taxon>
        <taxon>Sediminispirochaeta</taxon>
    </lineage>
</organism>
<keyword evidence="3 5" id="KW-0133">Cell shape</keyword>
<dbReference type="Gene3D" id="2.40.10.350">
    <property type="entry name" value="Rod shape-determining protein MreC, domain 2"/>
    <property type="match status" value="1"/>
</dbReference>